<reference evidence="1 2" key="1">
    <citation type="submission" date="2015-01" db="EMBL/GenBank/DDBJ databases">
        <title>Evolution of Trichinella species and genotypes.</title>
        <authorList>
            <person name="Korhonen P.K."/>
            <person name="Edoardo P."/>
            <person name="Giuseppe L.R."/>
            <person name="Gasser R.B."/>
        </authorList>
    </citation>
    <scope>NUCLEOTIDE SEQUENCE [LARGE SCALE GENOMIC DNA]</scope>
    <source>
        <strain evidence="1">ISS141</strain>
    </source>
</reference>
<dbReference type="STRING" id="6337.A0A0V0YDG6"/>
<evidence type="ECO:0000313" key="1">
    <source>
        <dbReference type="EMBL" id="KRX98417.1"/>
    </source>
</evidence>
<dbReference type="EMBL" id="JYDU01000022">
    <property type="protein sequence ID" value="KRX98417.1"/>
    <property type="molecule type" value="Genomic_DNA"/>
</dbReference>
<comment type="caution">
    <text evidence="1">The sequence shown here is derived from an EMBL/GenBank/DDBJ whole genome shotgun (WGS) entry which is preliminary data.</text>
</comment>
<proteinExistence type="predicted"/>
<evidence type="ECO:0008006" key="3">
    <source>
        <dbReference type="Google" id="ProtNLM"/>
    </source>
</evidence>
<protein>
    <recommendedName>
        <fullName evidence="3">Reverse transcriptase domain-containing protein</fullName>
    </recommendedName>
</protein>
<accession>A0A0V0YDG6</accession>
<dbReference type="AlphaFoldDB" id="A0A0V0YDG6"/>
<sequence length="80" mass="8924">MDHADCAGKSRTTVALEFDDCKCTVDKTFGKEIYQVPAVNGILATLKKGRIFSKLDLAQTYQRSLVDEALADDYNAERSY</sequence>
<evidence type="ECO:0000313" key="2">
    <source>
        <dbReference type="Proteomes" id="UP000054815"/>
    </source>
</evidence>
<organism evidence="1 2">
    <name type="scientific">Trichinella pseudospiralis</name>
    <name type="common">Parasitic roundworm</name>
    <dbReference type="NCBI Taxonomy" id="6337"/>
    <lineage>
        <taxon>Eukaryota</taxon>
        <taxon>Metazoa</taxon>
        <taxon>Ecdysozoa</taxon>
        <taxon>Nematoda</taxon>
        <taxon>Enoplea</taxon>
        <taxon>Dorylaimia</taxon>
        <taxon>Trichinellida</taxon>
        <taxon>Trichinellidae</taxon>
        <taxon>Trichinella</taxon>
    </lineage>
</organism>
<dbReference type="Proteomes" id="UP000054815">
    <property type="component" value="Unassembled WGS sequence"/>
</dbReference>
<name>A0A0V0YDG6_TRIPS</name>
<gene>
    <name evidence="1" type="ORF">T4E_6425</name>
</gene>